<dbReference type="InterPro" id="IPR002656">
    <property type="entry name" value="Acyl_transf_3_dom"/>
</dbReference>
<feature type="transmembrane region" description="Helical" evidence="1">
    <location>
        <begin position="374"/>
        <end position="397"/>
    </location>
</feature>
<dbReference type="GO" id="GO:0016747">
    <property type="term" value="F:acyltransferase activity, transferring groups other than amino-acyl groups"/>
    <property type="evidence" value="ECO:0007669"/>
    <property type="project" value="InterPro"/>
</dbReference>
<keyword evidence="4" id="KW-1185">Reference proteome</keyword>
<dbReference type="OrthoDB" id="3404679at2"/>
<feature type="transmembrane region" description="Helical" evidence="1">
    <location>
        <begin position="211"/>
        <end position="234"/>
    </location>
</feature>
<feature type="transmembrane region" description="Helical" evidence="1">
    <location>
        <begin position="42"/>
        <end position="62"/>
    </location>
</feature>
<name>A0A2V1HVL6_9MICO</name>
<gene>
    <name evidence="3" type="ORF">DDQ50_00935</name>
</gene>
<dbReference type="AlphaFoldDB" id="A0A2V1HVL6"/>
<feature type="domain" description="Acyltransferase 3" evidence="2">
    <location>
        <begin position="17"/>
        <end position="348"/>
    </location>
</feature>
<keyword evidence="1" id="KW-0812">Transmembrane</keyword>
<dbReference type="GO" id="GO:0016020">
    <property type="term" value="C:membrane"/>
    <property type="evidence" value="ECO:0007669"/>
    <property type="project" value="TreeGrafter"/>
</dbReference>
<feature type="transmembrane region" description="Helical" evidence="1">
    <location>
        <begin position="83"/>
        <end position="103"/>
    </location>
</feature>
<feature type="transmembrane region" description="Helical" evidence="1">
    <location>
        <begin position="268"/>
        <end position="291"/>
    </location>
</feature>
<dbReference type="PANTHER" id="PTHR23028:SF53">
    <property type="entry name" value="ACYL_TRANSF_3 DOMAIN-CONTAINING PROTEIN"/>
    <property type="match status" value="1"/>
</dbReference>
<feature type="transmembrane region" description="Helical" evidence="1">
    <location>
        <begin position="156"/>
        <end position="174"/>
    </location>
</feature>
<keyword evidence="1" id="KW-1133">Transmembrane helix</keyword>
<feature type="transmembrane region" description="Helical" evidence="1">
    <location>
        <begin position="181"/>
        <end position="199"/>
    </location>
</feature>
<dbReference type="GO" id="GO:0009103">
    <property type="term" value="P:lipopolysaccharide biosynthetic process"/>
    <property type="evidence" value="ECO:0007669"/>
    <property type="project" value="TreeGrafter"/>
</dbReference>
<feature type="transmembrane region" description="Helical" evidence="1">
    <location>
        <begin position="335"/>
        <end position="353"/>
    </location>
</feature>
<feature type="transmembrane region" description="Helical" evidence="1">
    <location>
        <begin position="246"/>
        <end position="262"/>
    </location>
</feature>
<feature type="transmembrane region" description="Helical" evidence="1">
    <location>
        <begin position="312"/>
        <end position="329"/>
    </location>
</feature>
<accession>A0A2V1HVL6</accession>
<protein>
    <recommendedName>
        <fullName evidence="2">Acyltransferase 3 domain-containing protein</fullName>
    </recommendedName>
</protein>
<dbReference type="EMBL" id="QEOP01000001">
    <property type="protein sequence ID" value="PVZ95129.1"/>
    <property type="molecule type" value="Genomic_DNA"/>
</dbReference>
<dbReference type="Proteomes" id="UP000244893">
    <property type="component" value="Unassembled WGS sequence"/>
</dbReference>
<sequence>MSARATPLRERSGVRPEIQALRAIAVLAVVIGHVWPRFAPGGFVGVDVFFVISGFLITGQLIRERERTGTIALRSFYLRRARRLLPAAIVVLAVCAVLTLVFVPRGLWEQYLGEIVASLLYVQNWFLAIASLDPTRAVLDASPVVHFWSLSVEEQFYLVWPLLIILCYAAIGVLGRRGPRIAPVFGVVLGAVTIASFVYCVLQTGVSASDVAYYSTFARAWEFGLGGLLAFLPLAHSFLTPRQRGVISWLGVAAIVGAVLAWRDPGAFPGPLAVVPALGAAAVIIAGAPELSWGTIRIARLRFVQWLGDASYSLYLWHWPIIAFLPFITGVPTPWYVLIGVLALCLVVAGLSLRFIENPIRFRTPGFVRARTAILGGLVALAAGTVGASAWGIWAAAAEFG</sequence>
<dbReference type="PANTHER" id="PTHR23028">
    <property type="entry name" value="ACETYLTRANSFERASE"/>
    <property type="match status" value="1"/>
</dbReference>
<evidence type="ECO:0000256" key="1">
    <source>
        <dbReference type="SAM" id="Phobius"/>
    </source>
</evidence>
<proteinExistence type="predicted"/>
<reference evidence="3 4" key="1">
    <citation type="submission" date="2018-05" db="EMBL/GenBank/DDBJ databases">
        <title>Amnibacterium sp. M8JJ-5, whole genome shotgun sequence.</title>
        <authorList>
            <person name="Tuo L."/>
        </authorList>
    </citation>
    <scope>NUCLEOTIDE SEQUENCE [LARGE SCALE GENOMIC DNA]</scope>
    <source>
        <strain evidence="3 4">M8JJ-5</strain>
    </source>
</reference>
<evidence type="ECO:0000313" key="3">
    <source>
        <dbReference type="EMBL" id="PVZ95129.1"/>
    </source>
</evidence>
<dbReference type="InterPro" id="IPR050879">
    <property type="entry name" value="Acyltransferase_3"/>
</dbReference>
<organism evidence="3 4">
    <name type="scientific">Amnibacterium flavum</name>
    <dbReference type="NCBI Taxonomy" id="2173173"/>
    <lineage>
        <taxon>Bacteria</taxon>
        <taxon>Bacillati</taxon>
        <taxon>Actinomycetota</taxon>
        <taxon>Actinomycetes</taxon>
        <taxon>Micrococcales</taxon>
        <taxon>Microbacteriaceae</taxon>
        <taxon>Amnibacterium</taxon>
    </lineage>
</organism>
<dbReference type="RefSeq" id="WP_116754867.1">
    <property type="nucleotide sequence ID" value="NZ_JBHUEX010000001.1"/>
</dbReference>
<feature type="transmembrane region" description="Helical" evidence="1">
    <location>
        <begin position="20"/>
        <end position="36"/>
    </location>
</feature>
<evidence type="ECO:0000313" key="4">
    <source>
        <dbReference type="Proteomes" id="UP000244893"/>
    </source>
</evidence>
<evidence type="ECO:0000259" key="2">
    <source>
        <dbReference type="Pfam" id="PF01757"/>
    </source>
</evidence>
<comment type="caution">
    <text evidence="3">The sequence shown here is derived from an EMBL/GenBank/DDBJ whole genome shotgun (WGS) entry which is preliminary data.</text>
</comment>
<keyword evidence="1" id="KW-0472">Membrane</keyword>
<dbReference type="Pfam" id="PF01757">
    <property type="entry name" value="Acyl_transf_3"/>
    <property type="match status" value="1"/>
</dbReference>